<dbReference type="NCBIfam" id="NF011660">
    <property type="entry name" value="PRK15080.1"/>
    <property type="match status" value="1"/>
</dbReference>
<dbReference type="NCBIfam" id="TIGR02529">
    <property type="entry name" value="EutJ"/>
    <property type="match status" value="1"/>
</dbReference>
<accession>A0ABY1JCX7</accession>
<dbReference type="InterPro" id="IPR013366">
    <property type="entry name" value="EutJ"/>
</dbReference>
<gene>
    <name evidence="1" type="ORF">SAMN05444368_0998</name>
</gene>
<dbReference type="Gene3D" id="3.30.420.40">
    <property type="match status" value="2"/>
</dbReference>
<evidence type="ECO:0000313" key="2">
    <source>
        <dbReference type="Proteomes" id="UP000185093"/>
    </source>
</evidence>
<dbReference type="Proteomes" id="UP000185093">
    <property type="component" value="Unassembled WGS sequence"/>
</dbReference>
<dbReference type="InterPro" id="IPR043129">
    <property type="entry name" value="ATPase_NBD"/>
</dbReference>
<dbReference type="SUPFAM" id="SSF53067">
    <property type="entry name" value="Actin-like ATPase domain"/>
    <property type="match status" value="2"/>
</dbReference>
<protein>
    <submittedName>
        <fullName evidence="1">Ethanolamine utilization protein EutJ</fullName>
    </submittedName>
</protein>
<evidence type="ECO:0000313" key="1">
    <source>
        <dbReference type="EMBL" id="SIN67007.1"/>
    </source>
</evidence>
<dbReference type="EMBL" id="FSQZ01000001">
    <property type="protein sequence ID" value="SIN67007.1"/>
    <property type="molecule type" value="Genomic_DNA"/>
</dbReference>
<dbReference type="PANTHER" id="PTHR32432:SF3">
    <property type="entry name" value="ETHANOLAMINE UTILIZATION PROTEIN EUTJ"/>
    <property type="match status" value="1"/>
</dbReference>
<keyword evidence="2" id="KW-1185">Reference proteome</keyword>
<comment type="caution">
    <text evidence="1">The sequence shown here is derived from an EMBL/GenBank/DDBJ whole genome shotgun (WGS) entry which is preliminary data.</text>
</comment>
<dbReference type="PANTHER" id="PTHR32432">
    <property type="entry name" value="CELL DIVISION PROTEIN FTSA-RELATED"/>
    <property type="match status" value="1"/>
</dbReference>
<dbReference type="RefSeq" id="WP_074199473.1">
    <property type="nucleotide sequence ID" value="NZ_FSQZ01000001.1"/>
</dbReference>
<reference evidence="1 2" key="1">
    <citation type="submission" date="2016-11" db="EMBL/GenBank/DDBJ databases">
        <authorList>
            <person name="Varghese N."/>
            <person name="Submissions S."/>
        </authorList>
    </citation>
    <scope>NUCLEOTIDE SEQUENCE [LARGE SCALE GENOMIC DNA]</scope>
    <source>
        <strain evidence="1 2">DSM 20664</strain>
    </source>
</reference>
<proteinExistence type="predicted"/>
<organism evidence="1 2">
    <name type="scientific">Acetomicrobium flavidum</name>
    <dbReference type="NCBI Taxonomy" id="49896"/>
    <lineage>
        <taxon>Bacteria</taxon>
        <taxon>Thermotogati</taxon>
        <taxon>Synergistota</taxon>
        <taxon>Synergistia</taxon>
        <taxon>Synergistales</taxon>
        <taxon>Acetomicrobiaceae</taxon>
        <taxon>Acetomicrobium</taxon>
    </lineage>
</organism>
<dbReference type="Pfam" id="PF14450">
    <property type="entry name" value="FtsA"/>
    <property type="match status" value="1"/>
</dbReference>
<dbReference type="InterPro" id="IPR050696">
    <property type="entry name" value="FtsA/MreB"/>
</dbReference>
<name>A0ABY1JCX7_9BACT</name>
<sequence length="299" mass="31460">MSFETCGATINNVLSEQTVEKLASIDKALTFGGPLTDWDELYLGFDLGTTNMKLVALNESGQPVSAVLNDSRSSIRDGVIVDYMAAIEGMEMCLKTLRRRLGDLDFTAMGAAAYPPGISQRTAQVCANIVEALGFPCMGLYEEPVVASVALGIENGAIVDIGGGTTGIAVIQGGEVVYSADEPTGGTHVTLVLAGALGISFDEAERLKRDTKSHRRIFNIIRPVFEKMGVIARDHLDKSGFLGKVPVVIVGGGANIEGAPEAISQAMGSEAVLAPYSMVVTPSGIAECLWRRCHGGHGK</sequence>